<organism evidence="3 4">
    <name type="scientific">Larimichthys crocea</name>
    <name type="common">Large yellow croaker</name>
    <name type="synonym">Pseudosciaena crocea</name>
    <dbReference type="NCBI Taxonomy" id="215358"/>
    <lineage>
        <taxon>Eukaryota</taxon>
        <taxon>Metazoa</taxon>
        <taxon>Chordata</taxon>
        <taxon>Craniata</taxon>
        <taxon>Vertebrata</taxon>
        <taxon>Euteleostomi</taxon>
        <taxon>Actinopterygii</taxon>
        <taxon>Neopterygii</taxon>
        <taxon>Teleostei</taxon>
        <taxon>Neoteleostei</taxon>
        <taxon>Acanthomorphata</taxon>
        <taxon>Eupercaria</taxon>
        <taxon>Sciaenidae</taxon>
        <taxon>Larimichthys</taxon>
    </lineage>
</organism>
<evidence type="ECO:0000313" key="3">
    <source>
        <dbReference type="EMBL" id="KAE8277412.1"/>
    </source>
</evidence>
<dbReference type="Proteomes" id="UP000424527">
    <property type="component" value="Unassembled WGS sequence"/>
</dbReference>
<protein>
    <recommendedName>
        <fullName evidence="2">L1 transposable element RRM domain-containing protein</fullName>
    </recommendedName>
</protein>
<dbReference type="AlphaFoldDB" id="A0A6G0HEA6"/>
<evidence type="ECO:0000259" key="2">
    <source>
        <dbReference type="Pfam" id="PF02994"/>
    </source>
</evidence>
<feature type="compositionally biased region" description="Basic and acidic residues" evidence="1">
    <location>
        <begin position="228"/>
        <end position="248"/>
    </location>
</feature>
<comment type="caution">
    <text evidence="3">The sequence shown here is derived from an EMBL/GenBank/DDBJ whole genome shotgun (WGS) entry which is preliminary data.</text>
</comment>
<proteinExistence type="predicted"/>
<sequence length="248" mass="28772">MEDWAEDATRALLTCLEQQRYLQQKVTDLESRSRRNNVRVFGVAEGEEGDSTMQFIVNIIKSELTMLRDVDLKIQRAHRSLAPRPPTGAHPRPIIVNFQEFSTKEMVLREAWKKGKILVGNRALHSDHDYASEIVKKRKEYNDIKKALKERGIRFQTPYTRMRIHWDSGVRTYDSAQEAWRDLKKRGFQIEDPVATEGASILERNSWRNSWDGSWRRTSGKGARPRRREREKNSSGSRGNKEESGSGS</sequence>
<keyword evidence="4" id="KW-1185">Reference proteome</keyword>
<dbReference type="PANTHER" id="PTHR11505">
    <property type="entry name" value="L1 TRANSPOSABLE ELEMENT-RELATED"/>
    <property type="match status" value="1"/>
</dbReference>
<dbReference type="Gene3D" id="3.30.70.1820">
    <property type="entry name" value="L1 transposable element, RRM domain"/>
    <property type="match status" value="1"/>
</dbReference>
<evidence type="ECO:0000256" key="1">
    <source>
        <dbReference type="SAM" id="MobiDB-lite"/>
    </source>
</evidence>
<dbReference type="InterPro" id="IPR004244">
    <property type="entry name" value="Transposase_22"/>
</dbReference>
<dbReference type="InterPro" id="IPR043636">
    <property type="entry name" value="L1_RRM_dom"/>
</dbReference>
<reference evidence="3 4" key="1">
    <citation type="submission" date="2019-07" db="EMBL/GenBank/DDBJ databases">
        <title>Chromosome genome assembly for large yellow croaker.</title>
        <authorList>
            <person name="Xiao S."/>
        </authorList>
    </citation>
    <scope>NUCLEOTIDE SEQUENCE [LARGE SCALE GENOMIC DNA]</scope>
    <source>
        <strain evidence="3">JMULYC20181020</strain>
        <tissue evidence="3">Muscle</tissue>
    </source>
</reference>
<gene>
    <name evidence="3" type="ORF">D5F01_LYC24656</name>
</gene>
<name>A0A6G0HEA6_LARCR</name>
<dbReference type="Pfam" id="PF02994">
    <property type="entry name" value="Transposase_22"/>
    <property type="match status" value="1"/>
</dbReference>
<accession>A0A6G0HEA6</accession>
<dbReference type="EMBL" id="REGW02000681">
    <property type="protein sequence ID" value="KAE8277412.1"/>
    <property type="molecule type" value="Genomic_DNA"/>
</dbReference>
<feature type="region of interest" description="Disordered" evidence="1">
    <location>
        <begin position="210"/>
        <end position="248"/>
    </location>
</feature>
<feature type="domain" description="L1 transposable element RRM" evidence="2">
    <location>
        <begin position="35"/>
        <end position="120"/>
    </location>
</feature>
<evidence type="ECO:0000313" key="4">
    <source>
        <dbReference type="Proteomes" id="UP000424527"/>
    </source>
</evidence>